<sequence length="367" mass="38424">MAKIFLTLACILTWISHSLASNSIPQQPYANTTGSNAQFITYDGTISARVWYPSRCCTDKYFTFQADSPACSAAGKTKGPFKKTKLVVGVNPKLASDDWFFELWHSASDLDGCAIVCFTNDTIRNLDFASSVTACYNGGEPCGSFAFGYLTFVAERVLDLSKVKVQQGQVAGGSGYTVTGDSTSFVKSGNHSYTPGVDVDESCEWTGQGGGLDSQTIGWGGLTWGPNTNFTYSLSFSNSSASMSIMTSVNGSRMELEFSGSRANRESMDIELVTSNAKGPQFRGIDGKALSFSSTTSSVSTMATTTSVGVVPGGTVTTDGSGFSFSSAPTSTSTSKGAGAHGFGSNNLAEGGSFVWSVLSVLLALLG</sequence>
<evidence type="ECO:0000313" key="2">
    <source>
        <dbReference type="EMBL" id="OAQ64352.1"/>
    </source>
</evidence>
<name>A0A179FFQ0_METCM</name>
<dbReference type="GeneID" id="28855646"/>
<comment type="caution">
    <text evidence="2">The sequence shown here is derived from an EMBL/GenBank/DDBJ whole genome shotgun (WGS) entry which is preliminary data.</text>
</comment>
<keyword evidence="1" id="KW-0732">Signal</keyword>
<dbReference type="KEGG" id="pchm:VFPPC_13880"/>
<dbReference type="OrthoDB" id="3792661at2759"/>
<gene>
    <name evidence="2" type="ORF">VFPPC_13880</name>
</gene>
<evidence type="ECO:0000256" key="1">
    <source>
        <dbReference type="SAM" id="SignalP"/>
    </source>
</evidence>
<dbReference type="AlphaFoldDB" id="A0A179FFQ0"/>
<keyword evidence="3" id="KW-1185">Reference proteome</keyword>
<feature type="signal peptide" evidence="1">
    <location>
        <begin position="1"/>
        <end position="20"/>
    </location>
</feature>
<protein>
    <submittedName>
        <fullName evidence="2">Uncharacterized protein</fullName>
    </submittedName>
</protein>
<reference evidence="2 3" key="1">
    <citation type="journal article" date="2016" name="PLoS Pathog.">
        <title>Biosynthesis of antibiotic leucinostatins in bio-control fungus Purpureocillium lilacinum and their inhibition on phytophthora revealed by genome mining.</title>
        <authorList>
            <person name="Wang G."/>
            <person name="Liu Z."/>
            <person name="Lin R."/>
            <person name="Li E."/>
            <person name="Mao Z."/>
            <person name="Ling J."/>
            <person name="Yang Y."/>
            <person name="Yin W.B."/>
            <person name="Xie B."/>
        </authorList>
    </citation>
    <scope>NUCLEOTIDE SEQUENCE [LARGE SCALE GENOMIC DNA]</scope>
    <source>
        <strain evidence="2">170</strain>
    </source>
</reference>
<feature type="chain" id="PRO_5008101617" evidence="1">
    <location>
        <begin position="21"/>
        <end position="367"/>
    </location>
</feature>
<accession>A0A179FFQ0</accession>
<dbReference type="RefSeq" id="XP_018141666.1">
    <property type="nucleotide sequence ID" value="XM_018291652.1"/>
</dbReference>
<evidence type="ECO:0000313" key="3">
    <source>
        <dbReference type="Proteomes" id="UP000078397"/>
    </source>
</evidence>
<proteinExistence type="predicted"/>
<dbReference type="Proteomes" id="UP000078397">
    <property type="component" value="Unassembled WGS sequence"/>
</dbReference>
<organism evidence="2 3">
    <name type="scientific">Pochonia chlamydosporia 170</name>
    <dbReference type="NCBI Taxonomy" id="1380566"/>
    <lineage>
        <taxon>Eukaryota</taxon>
        <taxon>Fungi</taxon>
        <taxon>Dikarya</taxon>
        <taxon>Ascomycota</taxon>
        <taxon>Pezizomycotina</taxon>
        <taxon>Sordariomycetes</taxon>
        <taxon>Hypocreomycetidae</taxon>
        <taxon>Hypocreales</taxon>
        <taxon>Clavicipitaceae</taxon>
        <taxon>Pochonia</taxon>
    </lineage>
</organism>
<dbReference type="EMBL" id="LSBJ02000005">
    <property type="protein sequence ID" value="OAQ64352.1"/>
    <property type="molecule type" value="Genomic_DNA"/>
</dbReference>